<gene>
    <name evidence="4" type="ORF">ACFOEK_05995</name>
</gene>
<keyword evidence="5" id="KW-1185">Reference proteome</keyword>
<dbReference type="PROSITE" id="PS51257">
    <property type="entry name" value="PROKAR_LIPOPROTEIN"/>
    <property type="match status" value="1"/>
</dbReference>
<dbReference type="InterPro" id="IPR029044">
    <property type="entry name" value="Nucleotide-diphossugar_trans"/>
</dbReference>
<evidence type="ECO:0000256" key="1">
    <source>
        <dbReference type="ARBA" id="ARBA00022679"/>
    </source>
</evidence>
<organism evidence="4 5">
    <name type="scientific">Litoribrevibacter euphylliae</name>
    <dbReference type="NCBI Taxonomy" id="1834034"/>
    <lineage>
        <taxon>Bacteria</taxon>
        <taxon>Pseudomonadati</taxon>
        <taxon>Pseudomonadota</taxon>
        <taxon>Gammaproteobacteria</taxon>
        <taxon>Oceanospirillales</taxon>
        <taxon>Oceanospirillaceae</taxon>
        <taxon>Litoribrevibacter</taxon>
    </lineage>
</organism>
<sequence length="262" mass="30148">MHDTKLDSNTISSAVLLAAGCGTRLQPLTLDAPKCLTPVAGETILYRLVQHLRLHGIKRLVVVIGYKGEQVRAYLEQHASDFELEFVVNHQYDSTNNIYSLWLAKQKIQEDFMLLESDLVFETAMLKDMLKPDRIAVSSPLPWMNGTMLEIDEQCHAKRFYLGKNLSTNRFFKTVNICSLSYISWQKILERLESYVANNELNGYYEVVFADLVAEGRLDFEVVEFRKNAWYEIDTLEDLDAANHLYGYDTDEPLVRHITASR</sequence>
<dbReference type="RefSeq" id="WP_386717593.1">
    <property type="nucleotide sequence ID" value="NZ_JBHRSZ010000002.1"/>
</dbReference>
<protein>
    <submittedName>
        <fullName evidence="4">Sugar phosphate nucleotidyltransferase</fullName>
    </submittedName>
</protein>
<dbReference type="Gene3D" id="3.90.550.10">
    <property type="entry name" value="Spore Coat Polysaccharide Biosynthesis Protein SpsA, Chain A"/>
    <property type="match status" value="1"/>
</dbReference>
<keyword evidence="1" id="KW-0808">Transferase</keyword>
<dbReference type="SUPFAM" id="SSF53448">
    <property type="entry name" value="Nucleotide-diphospho-sugar transferases"/>
    <property type="match status" value="1"/>
</dbReference>
<dbReference type="Proteomes" id="UP001595476">
    <property type="component" value="Unassembled WGS sequence"/>
</dbReference>
<dbReference type="PANTHER" id="PTHR43584:SF5">
    <property type="entry name" value="PROTEIN LICC"/>
    <property type="match status" value="1"/>
</dbReference>
<evidence type="ECO:0000259" key="3">
    <source>
        <dbReference type="Pfam" id="PF00483"/>
    </source>
</evidence>
<keyword evidence="2" id="KW-0548">Nucleotidyltransferase</keyword>
<dbReference type="CDD" id="cd02523">
    <property type="entry name" value="PC_cytidylyltransferase"/>
    <property type="match status" value="1"/>
</dbReference>
<name>A0ABV7HGU5_9GAMM</name>
<dbReference type="PANTHER" id="PTHR43584">
    <property type="entry name" value="NUCLEOTIDYL TRANSFERASE"/>
    <property type="match status" value="1"/>
</dbReference>
<evidence type="ECO:0000256" key="2">
    <source>
        <dbReference type="ARBA" id="ARBA00022695"/>
    </source>
</evidence>
<dbReference type="Pfam" id="PF00483">
    <property type="entry name" value="NTP_transferase"/>
    <property type="match status" value="1"/>
</dbReference>
<evidence type="ECO:0000313" key="5">
    <source>
        <dbReference type="Proteomes" id="UP001595476"/>
    </source>
</evidence>
<proteinExistence type="predicted"/>
<dbReference type="EMBL" id="JBHRSZ010000002">
    <property type="protein sequence ID" value="MFC3150567.1"/>
    <property type="molecule type" value="Genomic_DNA"/>
</dbReference>
<accession>A0ABV7HGU5</accession>
<comment type="caution">
    <text evidence="4">The sequence shown here is derived from an EMBL/GenBank/DDBJ whole genome shotgun (WGS) entry which is preliminary data.</text>
</comment>
<reference evidence="5" key="1">
    <citation type="journal article" date="2019" name="Int. J. Syst. Evol. Microbiol.">
        <title>The Global Catalogue of Microorganisms (GCM) 10K type strain sequencing project: providing services to taxonomists for standard genome sequencing and annotation.</title>
        <authorList>
            <consortium name="The Broad Institute Genomics Platform"/>
            <consortium name="The Broad Institute Genome Sequencing Center for Infectious Disease"/>
            <person name="Wu L."/>
            <person name="Ma J."/>
        </authorList>
    </citation>
    <scope>NUCLEOTIDE SEQUENCE [LARGE SCALE GENOMIC DNA]</scope>
    <source>
        <strain evidence="5">KCTC 52438</strain>
    </source>
</reference>
<dbReference type="InterPro" id="IPR005835">
    <property type="entry name" value="NTP_transferase_dom"/>
</dbReference>
<dbReference type="InterPro" id="IPR050065">
    <property type="entry name" value="GlmU-like"/>
</dbReference>
<feature type="domain" description="Nucleotidyl transferase" evidence="3">
    <location>
        <begin position="14"/>
        <end position="131"/>
    </location>
</feature>
<evidence type="ECO:0000313" key="4">
    <source>
        <dbReference type="EMBL" id="MFC3150567.1"/>
    </source>
</evidence>